<evidence type="ECO:0000256" key="1">
    <source>
        <dbReference type="SAM" id="MobiDB-lite"/>
    </source>
</evidence>
<keyword evidence="5" id="KW-1185">Reference proteome</keyword>
<evidence type="ECO:0000256" key="2">
    <source>
        <dbReference type="SAM" id="SignalP"/>
    </source>
</evidence>
<protein>
    <submittedName>
        <fullName evidence="4">Extracellular protein</fullName>
    </submittedName>
</protein>
<reference evidence="4 5" key="1">
    <citation type="submission" date="2017-04" db="EMBL/GenBank/DDBJ databases">
        <title>In vitro and in silico characterization of Lactobacillus paraplantarum D2-1, a starter culture for soymilk fermentation.</title>
        <authorList>
            <person name="Endo A."/>
            <person name="Sasaki F."/>
            <person name="Maeno S."/>
            <person name="Kanesaki Y."/>
            <person name="Kubota E."/>
            <person name="Torres G.A."/>
            <person name="Tomita S."/>
            <person name="Nakagawa J."/>
        </authorList>
    </citation>
    <scope>NUCLEOTIDE SEQUENCE [LARGE SCALE GENOMIC DNA]</scope>
    <source>
        <strain evidence="4 5">D2-1</strain>
    </source>
</reference>
<proteinExistence type="predicted"/>
<accession>A0ABQ0N7R0</accession>
<feature type="signal peptide" evidence="2">
    <location>
        <begin position="1"/>
        <end position="27"/>
    </location>
</feature>
<dbReference type="InterPro" id="IPR027994">
    <property type="entry name" value="WxL_dom"/>
</dbReference>
<feature type="region of interest" description="Disordered" evidence="1">
    <location>
        <begin position="52"/>
        <end position="80"/>
    </location>
</feature>
<comment type="caution">
    <text evidence="4">The sequence shown here is derived from an EMBL/GenBank/DDBJ whole genome shotgun (WGS) entry which is preliminary data.</text>
</comment>
<evidence type="ECO:0000259" key="3">
    <source>
        <dbReference type="Pfam" id="PF13731"/>
    </source>
</evidence>
<dbReference type="Proteomes" id="UP000236162">
    <property type="component" value="Unassembled WGS sequence"/>
</dbReference>
<evidence type="ECO:0000313" key="5">
    <source>
        <dbReference type="Proteomes" id="UP000236162"/>
    </source>
</evidence>
<sequence>MIRVSKLVSGILMAGSLVVSSGMIAHADTPDGPSTDSTANTTGVTDVQAMFKGSHSPVSPVNPDHPNTPDNGGDSSNGGKAGGGLSLIYVSNKLDFGSHEIDVLNPETYTAAETDSDLSGLWNKKAVAEVSDVRGTNAGWSLAVAGNPLTGKDGSTIKGATLQLPKGAVTNSGSESNGATSVDAPNVLDGNSATVLSAAKDKGAGVTVDQIDPSNVKLTIPANTAKAQGYQTTLNWSLTDTPAS</sequence>
<name>A0ABQ0N7R0_9LACO</name>
<dbReference type="Pfam" id="PF13731">
    <property type="entry name" value="WxL"/>
    <property type="match status" value="1"/>
</dbReference>
<gene>
    <name evidence="4" type="ORF">LPPLD21_00537</name>
</gene>
<feature type="chain" id="PRO_5045989361" evidence="2">
    <location>
        <begin position="28"/>
        <end position="244"/>
    </location>
</feature>
<organism evidence="4 5">
    <name type="scientific">Lactiplantibacillus paraplantarum</name>
    <dbReference type="NCBI Taxonomy" id="60520"/>
    <lineage>
        <taxon>Bacteria</taxon>
        <taxon>Bacillati</taxon>
        <taxon>Bacillota</taxon>
        <taxon>Bacilli</taxon>
        <taxon>Lactobacillales</taxon>
        <taxon>Lactobacillaceae</taxon>
        <taxon>Lactiplantibacillus</taxon>
    </lineage>
</organism>
<feature type="domain" description="WxL" evidence="3">
    <location>
        <begin position="40"/>
        <end position="242"/>
    </location>
</feature>
<evidence type="ECO:0000313" key="4">
    <source>
        <dbReference type="EMBL" id="GBF01034.1"/>
    </source>
</evidence>
<keyword evidence="2" id="KW-0732">Signal</keyword>
<dbReference type="EMBL" id="BDOR01000002">
    <property type="protein sequence ID" value="GBF01034.1"/>
    <property type="molecule type" value="Genomic_DNA"/>
</dbReference>